<dbReference type="SUPFAM" id="SSF48264">
    <property type="entry name" value="Cytochrome P450"/>
    <property type="match status" value="1"/>
</dbReference>
<keyword evidence="7 9" id="KW-0408">Iron</keyword>
<dbReference type="EMBL" id="JAACJJ010000043">
    <property type="protein sequence ID" value="KAF5315354.1"/>
    <property type="molecule type" value="Genomic_DNA"/>
</dbReference>
<dbReference type="Gene3D" id="1.10.630.10">
    <property type="entry name" value="Cytochrome P450"/>
    <property type="match status" value="1"/>
</dbReference>
<dbReference type="InterPro" id="IPR017972">
    <property type="entry name" value="Cyt_P450_CS"/>
</dbReference>
<evidence type="ECO:0000313" key="13">
    <source>
        <dbReference type="Proteomes" id="UP000567179"/>
    </source>
</evidence>
<comment type="pathway">
    <text evidence="2">Secondary metabolite biosynthesis.</text>
</comment>
<evidence type="ECO:0000313" key="12">
    <source>
        <dbReference type="EMBL" id="KAF5315354.1"/>
    </source>
</evidence>
<dbReference type="GO" id="GO:0005506">
    <property type="term" value="F:iron ion binding"/>
    <property type="evidence" value="ECO:0007669"/>
    <property type="project" value="InterPro"/>
</dbReference>
<evidence type="ECO:0000256" key="5">
    <source>
        <dbReference type="ARBA" id="ARBA00022723"/>
    </source>
</evidence>
<evidence type="ECO:0000256" key="6">
    <source>
        <dbReference type="ARBA" id="ARBA00023002"/>
    </source>
</evidence>
<keyword evidence="8 10" id="KW-0503">Monooxygenase</keyword>
<dbReference type="Pfam" id="PF00067">
    <property type="entry name" value="p450"/>
    <property type="match status" value="1"/>
</dbReference>
<gene>
    <name evidence="12" type="ORF">D9619_007133</name>
</gene>
<keyword evidence="11" id="KW-0812">Transmembrane</keyword>
<keyword evidence="6 10" id="KW-0560">Oxidoreductase</keyword>
<keyword evidence="13" id="KW-1185">Reference proteome</keyword>
<dbReference type="PANTHER" id="PTHR46300:SF7">
    <property type="entry name" value="P450, PUTATIVE (EUROFUNG)-RELATED"/>
    <property type="match status" value="1"/>
</dbReference>
<dbReference type="InterPro" id="IPR036396">
    <property type="entry name" value="Cyt_P450_sf"/>
</dbReference>
<comment type="similarity">
    <text evidence="3 10">Belongs to the cytochrome P450 family.</text>
</comment>
<name>A0A8H5B2H0_9AGAR</name>
<evidence type="ECO:0000256" key="10">
    <source>
        <dbReference type="RuleBase" id="RU000461"/>
    </source>
</evidence>
<evidence type="ECO:0000256" key="7">
    <source>
        <dbReference type="ARBA" id="ARBA00023004"/>
    </source>
</evidence>
<keyword evidence="11" id="KW-1133">Transmembrane helix</keyword>
<dbReference type="GO" id="GO:0004497">
    <property type="term" value="F:monooxygenase activity"/>
    <property type="evidence" value="ECO:0007669"/>
    <property type="project" value="UniProtKB-KW"/>
</dbReference>
<dbReference type="InterPro" id="IPR002401">
    <property type="entry name" value="Cyt_P450_E_grp-I"/>
</dbReference>
<dbReference type="InterPro" id="IPR050364">
    <property type="entry name" value="Cytochrome_P450_fung"/>
</dbReference>
<proteinExistence type="inferred from homology"/>
<organism evidence="12 13">
    <name type="scientific">Psilocybe cf. subviscida</name>
    <dbReference type="NCBI Taxonomy" id="2480587"/>
    <lineage>
        <taxon>Eukaryota</taxon>
        <taxon>Fungi</taxon>
        <taxon>Dikarya</taxon>
        <taxon>Basidiomycota</taxon>
        <taxon>Agaricomycotina</taxon>
        <taxon>Agaricomycetes</taxon>
        <taxon>Agaricomycetidae</taxon>
        <taxon>Agaricales</taxon>
        <taxon>Agaricineae</taxon>
        <taxon>Strophariaceae</taxon>
        <taxon>Psilocybe</taxon>
    </lineage>
</organism>
<dbReference type="PRINTS" id="PR00385">
    <property type="entry name" value="P450"/>
</dbReference>
<evidence type="ECO:0000256" key="11">
    <source>
        <dbReference type="SAM" id="Phobius"/>
    </source>
</evidence>
<comment type="cofactor">
    <cofactor evidence="1 9">
        <name>heme</name>
        <dbReference type="ChEBI" id="CHEBI:30413"/>
    </cofactor>
</comment>
<evidence type="ECO:0000256" key="4">
    <source>
        <dbReference type="ARBA" id="ARBA00022617"/>
    </source>
</evidence>
<dbReference type="GO" id="GO:0020037">
    <property type="term" value="F:heme binding"/>
    <property type="evidence" value="ECO:0007669"/>
    <property type="project" value="InterPro"/>
</dbReference>
<dbReference type="GO" id="GO:0016705">
    <property type="term" value="F:oxidoreductase activity, acting on paired donors, with incorporation or reduction of molecular oxygen"/>
    <property type="evidence" value="ECO:0007669"/>
    <property type="project" value="InterPro"/>
</dbReference>
<evidence type="ECO:0008006" key="14">
    <source>
        <dbReference type="Google" id="ProtNLM"/>
    </source>
</evidence>
<feature type="transmembrane region" description="Helical" evidence="11">
    <location>
        <begin position="7"/>
        <end position="26"/>
    </location>
</feature>
<evidence type="ECO:0000256" key="9">
    <source>
        <dbReference type="PIRSR" id="PIRSR602401-1"/>
    </source>
</evidence>
<sequence length="519" mass="58276">MGLFQDYLPSQTVLAVFIGAIVIYAIQRSQSSALRSLPLPPGPSVTSWLSGHQSIIPVAKPWEVYAKWADKYGPVIHLRVYGQHTIILSSVDDCVEVFDKRSNLYSDRPRLTMINLMGWDFASSLMPYGPQWRKQRRLFQQAFKRATSLSYRPEQTRKINDMLYGLLTSPDDFREHLKTMTAATSMSMTYGYDIKAKNDHFVDLAEGSVSRLSLAVFPGAALVNAMPILRYLPSWFPGAGFHKVASETKDMTTKMKEVPFKWVQKNMEAGIQPNCLVSENMPACKTDGDLENLQDFAATLYVSAADTTTSAMETFFYAMTICPDAQRKAQQELSTVVGSNRLPNYDDWDSLPYTEALLREVLRWRPVAPLGLAHSITDDDVLKGYQIPKGSVIIANLWALSRDEKRYTDPEAFNPERYFDKDGNLNDDDSNYLFGFGRRVCPGRHLARASLWLSIATTLWAFNIGKTKDASGNEIPINVEYTDGLVSHPHPHECSITPRSPQVVTAIEEAAAQTRARSS</sequence>
<dbReference type="InterPro" id="IPR001128">
    <property type="entry name" value="Cyt_P450"/>
</dbReference>
<keyword evidence="5 9" id="KW-0479">Metal-binding</keyword>
<protein>
    <recommendedName>
        <fullName evidence="14">Cytochrome P450</fullName>
    </recommendedName>
</protein>
<evidence type="ECO:0000256" key="1">
    <source>
        <dbReference type="ARBA" id="ARBA00001971"/>
    </source>
</evidence>
<accession>A0A8H5B2H0</accession>
<dbReference type="OrthoDB" id="2789670at2759"/>
<keyword evidence="4 9" id="KW-0349">Heme</keyword>
<comment type="caution">
    <text evidence="12">The sequence shown here is derived from an EMBL/GenBank/DDBJ whole genome shotgun (WGS) entry which is preliminary data.</text>
</comment>
<evidence type="ECO:0000256" key="8">
    <source>
        <dbReference type="ARBA" id="ARBA00023033"/>
    </source>
</evidence>
<dbReference type="CDD" id="cd11065">
    <property type="entry name" value="CYP64-like"/>
    <property type="match status" value="1"/>
</dbReference>
<dbReference type="PANTHER" id="PTHR46300">
    <property type="entry name" value="P450, PUTATIVE (EUROFUNG)-RELATED-RELATED"/>
    <property type="match status" value="1"/>
</dbReference>
<reference evidence="12 13" key="1">
    <citation type="journal article" date="2020" name="ISME J.">
        <title>Uncovering the hidden diversity of litter-decomposition mechanisms in mushroom-forming fungi.</title>
        <authorList>
            <person name="Floudas D."/>
            <person name="Bentzer J."/>
            <person name="Ahren D."/>
            <person name="Johansson T."/>
            <person name="Persson P."/>
            <person name="Tunlid A."/>
        </authorList>
    </citation>
    <scope>NUCLEOTIDE SEQUENCE [LARGE SCALE GENOMIC DNA]</scope>
    <source>
        <strain evidence="12 13">CBS 101986</strain>
    </source>
</reference>
<keyword evidence="11" id="KW-0472">Membrane</keyword>
<dbReference type="PRINTS" id="PR00463">
    <property type="entry name" value="EP450I"/>
</dbReference>
<dbReference type="AlphaFoldDB" id="A0A8H5B2H0"/>
<dbReference type="PROSITE" id="PS00086">
    <property type="entry name" value="CYTOCHROME_P450"/>
    <property type="match status" value="1"/>
</dbReference>
<feature type="binding site" description="axial binding residue" evidence="9">
    <location>
        <position position="441"/>
    </location>
    <ligand>
        <name>heme</name>
        <dbReference type="ChEBI" id="CHEBI:30413"/>
    </ligand>
    <ligandPart>
        <name>Fe</name>
        <dbReference type="ChEBI" id="CHEBI:18248"/>
    </ligandPart>
</feature>
<evidence type="ECO:0000256" key="3">
    <source>
        <dbReference type="ARBA" id="ARBA00010617"/>
    </source>
</evidence>
<evidence type="ECO:0000256" key="2">
    <source>
        <dbReference type="ARBA" id="ARBA00005179"/>
    </source>
</evidence>
<dbReference type="Proteomes" id="UP000567179">
    <property type="component" value="Unassembled WGS sequence"/>
</dbReference>